<protein>
    <recommendedName>
        <fullName evidence="4">FAD-binding domain-containing protein</fullName>
    </recommendedName>
</protein>
<feature type="region of interest" description="Disordered" evidence="3">
    <location>
        <begin position="373"/>
        <end position="398"/>
    </location>
</feature>
<dbReference type="STRING" id="3055.A0A2K3E0Q0"/>
<dbReference type="GO" id="GO:0004497">
    <property type="term" value="F:monooxygenase activity"/>
    <property type="evidence" value="ECO:0000318"/>
    <property type="project" value="GO_Central"/>
</dbReference>
<dbReference type="PANTHER" id="PTHR13789:SF309">
    <property type="entry name" value="PUTATIVE (AFU_ORTHOLOGUE AFUA_6G14510)-RELATED"/>
    <property type="match status" value="1"/>
</dbReference>
<dbReference type="InParanoid" id="A0A2K3E0Q0"/>
<dbReference type="OrthoDB" id="538512at2759"/>
<evidence type="ECO:0000256" key="3">
    <source>
        <dbReference type="SAM" id="MobiDB-lite"/>
    </source>
</evidence>
<feature type="region of interest" description="Disordered" evidence="3">
    <location>
        <begin position="194"/>
        <end position="216"/>
    </location>
</feature>
<proteinExistence type="predicted"/>
<dbReference type="Pfam" id="PF05834">
    <property type="entry name" value="Lycopene_cycl"/>
    <property type="match status" value="1"/>
</dbReference>
<keyword evidence="2" id="KW-0503">Monooxygenase</keyword>
<evidence type="ECO:0000313" key="5">
    <source>
        <dbReference type="EMBL" id="PNW86364.1"/>
    </source>
</evidence>
<dbReference type="EMBL" id="CM008963">
    <property type="protein sequence ID" value="PNW86364.1"/>
    <property type="molecule type" value="Genomic_DNA"/>
</dbReference>
<evidence type="ECO:0000259" key="4">
    <source>
        <dbReference type="Pfam" id="PF01494"/>
    </source>
</evidence>
<dbReference type="RefSeq" id="XP_042926922.1">
    <property type="nucleotide sequence ID" value="XM_043059287.1"/>
</dbReference>
<gene>
    <name evidence="5" type="ORF">CHLRE_02g083550v5</name>
</gene>
<dbReference type="ExpressionAtlas" id="A0A2K3E0Q0">
    <property type="expression patterns" value="baseline and differential"/>
</dbReference>
<dbReference type="FunCoup" id="A0A2K3E0Q0">
    <property type="interactions" value="155"/>
</dbReference>
<dbReference type="Proteomes" id="UP000006906">
    <property type="component" value="Chromosome 2"/>
</dbReference>
<organism evidence="5 6">
    <name type="scientific">Chlamydomonas reinhardtii</name>
    <name type="common">Chlamydomonas smithii</name>
    <dbReference type="NCBI Taxonomy" id="3055"/>
    <lineage>
        <taxon>Eukaryota</taxon>
        <taxon>Viridiplantae</taxon>
        <taxon>Chlorophyta</taxon>
        <taxon>core chlorophytes</taxon>
        <taxon>Chlorophyceae</taxon>
        <taxon>CS clade</taxon>
        <taxon>Chlamydomonadales</taxon>
        <taxon>Chlamydomonadaceae</taxon>
        <taxon>Chlamydomonas</taxon>
    </lineage>
</organism>
<evidence type="ECO:0000313" key="6">
    <source>
        <dbReference type="Proteomes" id="UP000006906"/>
    </source>
</evidence>
<dbReference type="PRINTS" id="PR00420">
    <property type="entry name" value="RNGMNOXGNASE"/>
</dbReference>
<reference evidence="5 6" key="1">
    <citation type="journal article" date="2007" name="Science">
        <title>The Chlamydomonas genome reveals the evolution of key animal and plant functions.</title>
        <authorList>
            <person name="Merchant S.S."/>
            <person name="Prochnik S.E."/>
            <person name="Vallon O."/>
            <person name="Harris E.H."/>
            <person name="Karpowicz S.J."/>
            <person name="Witman G.B."/>
            <person name="Terry A."/>
            <person name="Salamov A."/>
            <person name="Fritz-Laylin L.K."/>
            <person name="Marechal-Drouard L."/>
            <person name="Marshall W.F."/>
            <person name="Qu L.H."/>
            <person name="Nelson D.R."/>
            <person name="Sanderfoot A.A."/>
            <person name="Spalding M.H."/>
            <person name="Kapitonov V.V."/>
            <person name="Ren Q."/>
            <person name="Ferris P."/>
            <person name="Lindquist E."/>
            <person name="Shapiro H."/>
            <person name="Lucas S.M."/>
            <person name="Grimwood J."/>
            <person name="Schmutz J."/>
            <person name="Cardol P."/>
            <person name="Cerutti H."/>
            <person name="Chanfreau G."/>
            <person name="Chen C.L."/>
            <person name="Cognat V."/>
            <person name="Croft M.T."/>
            <person name="Dent R."/>
            <person name="Dutcher S."/>
            <person name="Fernandez E."/>
            <person name="Fukuzawa H."/>
            <person name="Gonzalez-Ballester D."/>
            <person name="Gonzalez-Halphen D."/>
            <person name="Hallmann A."/>
            <person name="Hanikenne M."/>
            <person name="Hippler M."/>
            <person name="Inwood W."/>
            <person name="Jabbari K."/>
            <person name="Kalanon M."/>
            <person name="Kuras R."/>
            <person name="Lefebvre P.A."/>
            <person name="Lemaire S.D."/>
            <person name="Lobanov A.V."/>
            <person name="Lohr M."/>
            <person name="Manuell A."/>
            <person name="Meier I."/>
            <person name="Mets L."/>
            <person name="Mittag M."/>
            <person name="Mittelmeier T."/>
            <person name="Moroney J.V."/>
            <person name="Moseley J."/>
            <person name="Napoli C."/>
            <person name="Nedelcu A.M."/>
            <person name="Niyogi K."/>
            <person name="Novoselov S.V."/>
            <person name="Paulsen I.T."/>
            <person name="Pazour G."/>
            <person name="Purton S."/>
            <person name="Ral J.P."/>
            <person name="Riano-Pachon D.M."/>
            <person name="Riekhof W."/>
            <person name="Rymarquis L."/>
            <person name="Schroda M."/>
            <person name="Stern D."/>
            <person name="Umen J."/>
            <person name="Willows R."/>
            <person name="Wilson N."/>
            <person name="Zimmer S.L."/>
            <person name="Allmer J."/>
            <person name="Balk J."/>
            <person name="Bisova K."/>
            <person name="Chen C.J."/>
            <person name="Elias M."/>
            <person name="Gendler K."/>
            <person name="Hauser C."/>
            <person name="Lamb M.R."/>
            <person name="Ledford H."/>
            <person name="Long J.C."/>
            <person name="Minagawa J."/>
            <person name="Page M.D."/>
            <person name="Pan J."/>
            <person name="Pootakham W."/>
            <person name="Roje S."/>
            <person name="Rose A."/>
            <person name="Stahlberg E."/>
            <person name="Terauchi A.M."/>
            <person name="Yang P."/>
            <person name="Ball S."/>
            <person name="Bowler C."/>
            <person name="Dieckmann C.L."/>
            <person name="Gladyshev V.N."/>
            <person name="Green P."/>
            <person name="Jorgensen R."/>
            <person name="Mayfield S."/>
            <person name="Mueller-Roeber B."/>
            <person name="Rajamani S."/>
            <person name="Sayre R.T."/>
            <person name="Brokstein P."/>
            <person name="Dubchak I."/>
            <person name="Goodstein D."/>
            <person name="Hornick L."/>
            <person name="Huang Y.W."/>
            <person name="Jhaveri J."/>
            <person name="Luo Y."/>
            <person name="Martinez D."/>
            <person name="Ngau W.C."/>
            <person name="Otillar B."/>
            <person name="Poliakov A."/>
            <person name="Porter A."/>
            <person name="Szajkowski L."/>
            <person name="Werner G."/>
            <person name="Zhou K."/>
            <person name="Grigoriev I.V."/>
            <person name="Rokhsar D.S."/>
            <person name="Grossman A.R."/>
        </authorList>
    </citation>
    <scope>NUCLEOTIDE SEQUENCE [LARGE SCALE GENOMIC DNA]</scope>
    <source>
        <strain evidence="6">CC-503</strain>
    </source>
</reference>
<dbReference type="GeneID" id="5727344"/>
<dbReference type="PANTHER" id="PTHR13789">
    <property type="entry name" value="MONOOXYGENASE"/>
    <property type="match status" value="1"/>
</dbReference>
<feature type="domain" description="FAD-binding" evidence="4">
    <location>
        <begin position="442"/>
        <end position="502"/>
    </location>
</feature>
<dbReference type="InterPro" id="IPR036188">
    <property type="entry name" value="FAD/NAD-bd_sf"/>
</dbReference>
<dbReference type="KEGG" id="cre:CHLRE_02g083550v5"/>
<dbReference type="SUPFAM" id="SSF51905">
    <property type="entry name" value="FAD/NAD(P)-binding domain"/>
    <property type="match status" value="1"/>
</dbReference>
<dbReference type="GO" id="GO:0071949">
    <property type="term" value="F:FAD binding"/>
    <property type="evidence" value="ECO:0007669"/>
    <property type="project" value="InterPro"/>
</dbReference>
<dbReference type="AlphaFoldDB" id="A0A2K3E0Q0"/>
<keyword evidence="1" id="KW-0560">Oxidoreductase</keyword>
<dbReference type="InterPro" id="IPR050493">
    <property type="entry name" value="FAD-dep_Monooxygenase_BioMet"/>
</dbReference>
<evidence type="ECO:0000256" key="2">
    <source>
        <dbReference type="ARBA" id="ARBA00023033"/>
    </source>
</evidence>
<dbReference type="Gene3D" id="3.50.50.60">
    <property type="entry name" value="FAD/NAD(P)-binding domain"/>
    <property type="match status" value="1"/>
</dbReference>
<name>A0A2K3E0Q0_CHLRE</name>
<dbReference type="Gramene" id="PNW86364">
    <property type="protein sequence ID" value="PNW86364"/>
    <property type="gene ID" value="CHLRE_02g083550v5"/>
</dbReference>
<evidence type="ECO:0000256" key="1">
    <source>
        <dbReference type="ARBA" id="ARBA00023002"/>
    </source>
</evidence>
<keyword evidence="6" id="KW-1185">Reference proteome</keyword>
<dbReference type="InterPro" id="IPR002938">
    <property type="entry name" value="FAD-bd"/>
</dbReference>
<accession>A0A2K3E0Q0</accession>
<dbReference type="Pfam" id="PF01494">
    <property type="entry name" value="FAD_binding_3"/>
    <property type="match status" value="1"/>
</dbReference>
<sequence length="647" mass="66866">MLQRKFHARTSGAHNRRLAVGVRSSLQAQAPAIVKPPQLSVHSEHSCKVVFDNLDVAIVGGGPAGLATAAALLQAKPTLRIKVFEASPVFRTQGSGVLIQTNGARALQAIHPGLMHRLAERGAITSGVYQYNDVSGERLPWVGGKDPLGDVELRGWANCLVLWSDLREVLAAGLPQGILEFGCKVTHADMDAEPAPQGAQEAGQPQQHQEEGQAAPGAMAQLTLSRTAASGGEAEEVVLARARHVIAADGYFSRVRRTVCAGGGSDPAALAGEMPAFMGVALWRGSITRAELAAAGVPLPACLDPAHDSEALRRTHMWSPATPDSPLRGPPSRGLLIYPARNTAGPVGSGGSQTLVEGDERIVWNSWVTLPKPEAGAGAGPRGEDRGSQHGASSGPEALAAAVSAMSSFLTPDVAALLAATPGDRVTGHGLYVHPVEGFTPGAWVRDRLVLVGDAAHTAPPDGQGANLALEDAAVLGACVRKHGLGPEAFAAWEAARQPRAAAILGDPTPAATIRTPLINDATFERLWSPAELLAEERALQAQAAAGVGGGGAAHRAVEQEDVGRLPPDVVASLERILGAEAAAGASASKAAEVTEAGASACEAEQQAVAVVQEWSADVVGRLVRAKVEGRTMAVRVPPPEGTYFVR</sequence>